<accession>A0A843U900</accession>
<dbReference type="EMBL" id="NMUH01000413">
    <property type="protein sequence ID" value="MQL78686.1"/>
    <property type="molecule type" value="Genomic_DNA"/>
</dbReference>
<proteinExistence type="predicted"/>
<feature type="non-terminal residue" evidence="2">
    <location>
        <position position="1"/>
    </location>
</feature>
<comment type="caution">
    <text evidence="2">The sequence shown here is derived from an EMBL/GenBank/DDBJ whole genome shotgun (WGS) entry which is preliminary data.</text>
</comment>
<feature type="non-terminal residue" evidence="2">
    <location>
        <position position="130"/>
    </location>
</feature>
<evidence type="ECO:0000256" key="1">
    <source>
        <dbReference type="SAM" id="MobiDB-lite"/>
    </source>
</evidence>
<dbReference type="Proteomes" id="UP000652761">
    <property type="component" value="Unassembled WGS sequence"/>
</dbReference>
<evidence type="ECO:0000313" key="3">
    <source>
        <dbReference type="Proteomes" id="UP000652761"/>
    </source>
</evidence>
<feature type="compositionally biased region" description="Basic and acidic residues" evidence="1">
    <location>
        <begin position="113"/>
        <end position="130"/>
    </location>
</feature>
<name>A0A843U900_COLES</name>
<feature type="compositionally biased region" description="Basic and acidic residues" evidence="1">
    <location>
        <begin position="91"/>
        <end position="101"/>
    </location>
</feature>
<feature type="region of interest" description="Disordered" evidence="1">
    <location>
        <begin position="91"/>
        <end position="130"/>
    </location>
</feature>
<gene>
    <name evidence="2" type="ORF">Taro_011123</name>
</gene>
<evidence type="ECO:0000313" key="2">
    <source>
        <dbReference type="EMBL" id="MQL78686.1"/>
    </source>
</evidence>
<feature type="region of interest" description="Disordered" evidence="1">
    <location>
        <begin position="1"/>
        <end position="27"/>
    </location>
</feature>
<keyword evidence="3" id="KW-1185">Reference proteome</keyword>
<dbReference type="AlphaFoldDB" id="A0A843U900"/>
<feature type="compositionally biased region" description="Acidic residues" evidence="1">
    <location>
        <begin position="9"/>
        <end position="21"/>
    </location>
</feature>
<sequence length="130" mass="14141">SKRTKGLEEKEEEEEEEEEEAGWGGGWRRWRRPAAAVEEAAGAGGEGGAPCVLPLAPKPAGFGVLGWEGQNLGGIDRDRLGSTFIGSDRRRIDRLCPDKGRSGGLSSNSNLNRPDRRNRAGIDRSRELDI</sequence>
<organism evidence="2 3">
    <name type="scientific">Colocasia esculenta</name>
    <name type="common">Wild taro</name>
    <name type="synonym">Arum esculentum</name>
    <dbReference type="NCBI Taxonomy" id="4460"/>
    <lineage>
        <taxon>Eukaryota</taxon>
        <taxon>Viridiplantae</taxon>
        <taxon>Streptophyta</taxon>
        <taxon>Embryophyta</taxon>
        <taxon>Tracheophyta</taxon>
        <taxon>Spermatophyta</taxon>
        <taxon>Magnoliopsida</taxon>
        <taxon>Liliopsida</taxon>
        <taxon>Araceae</taxon>
        <taxon>Aroideae</taxon>
        <taxon>Colocasieae</taxon>
        <taxon>Colocasia</taxon>
    </lineage>
</organism>
<protein>
    <submittedName>
        <fullName evidence="2">Uncharacterized protein</fullName>
    </submittedName>
</protein>
<reference evidence="2" key="1">
    <citation type="submission" date="2017-07" db="EMBL/GenBank/DDBJ databases">
        <title>Taro Niue Genome Assembly and Annotation.</title>
        <authorList>
            <person name="Atibalentja N."/>
            <person name="Keating K."/>
            <person name="Fields C.J."/>
        </authorList>
    </citation>
    <scope>NUCLEOTIDE SEQUENCE</scope>
    <source>
        <strain evidence="2">Niue_2</strain>
        <tissue evidence="2">Leaf</tissue>
    </source>
</reference>